<dbReference type="PANTHER" id="PTHR47099">
    <property type="entry name" value="METHYLCOBAMIDE:COM METHYLTRANSFERASE MTBA"/>
    <property type="match status" value="1"/>
</dbReference>
<dbReference type="Pfam" id="PF01208">
    <property type="entry name" value="URO-D"/>
    <property type="match status" value="1"/>
</dbReference>
<dbReference type="InterPro" id="IPR038071">
    <property type="entry name" value="UROD/MetE-like_sf"/>
</dbReference>
<reference evidence="2" key="1">
    <citation type="submission" date="2020-08" db="EMBL/GenBank/DDBJ databases">
        <title>Genome public.</title>
        <authorList>
            <person name="Liu C."/>
            <person name="Sun Q."/>
        </authorList>
    </citation>
    <scope>NUCLEOTIDE SEQUENCE</scope>
    <source>
        <strain evidence="2">NSJ-52</strain>
    </source>
</reference>
<dbReference type="EMBL" id="JACOPQ010000014">
    <property type="protein sequence ID" value="MBC5738288.1"/>
    <property type="molecule type" value="Genomic_DNA"/>
</dbReference>
<dbReference type="GO" id="GO:0004853">
    <property type="term" value="F:uroporphyrinogen decarboxylase activity"/>
    <property type="evidence" value="ECO:0007669"/>
    <property type="project" value="InterPro"/>
</dbReference>
<evidence type="ECO:0000313" key="2">
    <source>
        <dbReference type="EMBL" id="MBC5738288.1"/>
    </source>
</evidence>
<dbReference type="InterPro" id="IPR036249">
    <property type="entry name" value="Thioredoxin-like_sf"/>
</dbReference>
<dbReference type="GO" id="GO:0006779">
    <property type="term" value="P:porphyrin-containing compound biosynthetic process"/>
    <property type="evidence" value="ECO:0007669"/>
    <property type="project" value="InterPro"/>
</dbReference>
<dbReference type="AlphaFoldDB" id="A0A8J6MH84"/>
<dbReference type="InterPro" id="IPR000257">
    <property type="entry name" value="Uroporphyrinogen_deCOase"/>
</dbReference>
<dbReference type="Gene3D" id="3.20.20.210">
    <property type="match status" value="1"/>
</dbReference>
<evidence type="ECO:0000259" key="1">
    <source>
        <dbReference type="Pfam" id="PF01208"/>
    </source>
</evidence>
<dbReference type="Proteomes" id="UP000607645">
    <property type="component" value="Unassembled WGS sequence"/>
</dbReference>
<dbReference type="InterPro" id="IPR052024">
    <property type="entry name" value="Methanogen_methyltrans"/>
</dbReference>
<proteinExistence type="predicted"/>
<feature type="domain" description="Uroporphyrinogen decarboxylase (URO-D)" evidence="1">
    <location>
        <begin position="3"/>
        <end position="326"/>
    </location>
</feature>
<dbReference type="PANTHER" id="PTHR47099:SF1">
    <property type="entry name" value="METHYLCOBAMIDE:COM METHYLTRANSFERASE MTBA"/>
    <property type="match status" value="1"/>
</dbReference>
<sequence length="452" mass="49315">MTGKELLFRTLRHEAVPRAPWVPFAGVHAGALIGADAEQLLTDGDTLVRALLEVNRLYKPDGQPVVFDLQLEAEILGCELVWARDCPPSVASHPLADAPEVPDAGALPTPERGRLPMVLSAMRRMKEAVGETTALYGLLCGPFTLASHLRGNDIFMDMFDDEDYVRELLAFCTACAKRMADLFLGAGMDVIAVVDPLVSQISEQHFEAFLSAPFTELFRYLREDKGAFSSLFVCGNATRSIEVMCRTAPDSISVDENVDILAAKEICDRYNVAIGGNIPLTSIMLHGTQQDNIKYVVDLLARLPEYRNFIVAPGCDMPYAVPVENAIGAAQAALETEAMAEMVKNYVQAEDDTDVELPDYAHLERPLLEVFTLDSATCAACTYMMGAANGAKARYGGSIDVVEYKFTRKENIARCKKMGVQNLPAIYLNGELKFSSIIPSSEELDAAIDGAL</sequence>
<accession>A0A8J6MH84</accession>
<evidence type="ECO:0000313" key="3">
    <source>
        <dbReference type="Proteomes" id="UP000607645"/>
    </source>
</evidence>
<dbReference type="SUPFAM" id="SSF52833">
    <property type="entry name" value="Thioredoxin-like"/>
    <property type="match status" value="1"/>
</dbReference>
<name>A0A8J6MH84_9FIRM</name>
<dbReference type="SUPFAM" id="SSF51726">
    <property type="entry name" value="UROD/MetE-like"/>
    <property type="match status" value="1"/>
</dbReference>
<organism evidence="2 3">
    <name type="scientific">Lawsonibacter faecis</name>
    <dbReference type="NCBI Taxonomy" id="2763052"/>
    <lineage>
        <taxon>Bacteria</taxon>
        <taxon>Bacillati</taxon>
        <taxon>Bacillota</taxon>
        <taxon>Clostridia</taxon>
        <taxon>Eubacteriales</taxon>
        <taxon>Oscillospiraceae</taxon>
        <taxon>Lawsonibacter</taxon>
    </lineage>
</organism>
<protein>
    <submittedName>
        <fullName evidence="2">Thioredoxin family protein</fullName>
    </submittedName>
</protein>
<dbReference type="RefSeq" id="WP_186920069.1">
    <property type="nucleotide sequence ID" value="NZ_JACOPQ010000014.1"/>
</dbReference>
<keyword evidence="3" id="KW-1185">Reference proteome</keyword>
<gene>
    <name evidence="2" type="ORF">H8S62_14840</name>
</gene>
<dbReference type="Gene3D" id="3.40.30.10">
    <property type="entry name" value="Glutaredoxin"/>
    <property type="match status" value="1"/>
</dbReference>
<comment type="caution">
    <text evidence="2">The sequence shown here is derived from an EMBL/GenBank/DDBJ whole genome shotgun (WGS) entry which is preliminary data.</text>
</comment>